<reference evidence="10 11" key="1">
    <citation type="submission" date="2019-10" db="EMBL/GenBank/DDBJ databases">
        <title>Pseudopuniceibacterium sp. HQ09 islated from Antarctica.</title>
        <authorList>
            <person name="Liao L."/>
            <person name="Su S."/>
            <person name="Chen B."/>
            <person name="Yu Y."/>
        </authorList>
    </citation>
    <scope>NUCLEOTIDE SEQUENCE [LARGE SCALE GENOMIC DNA]</scope>
    <source>
        <strain evidence="10 11">HQ09</strain>
    </source>
</reference>
<proteinExistence type="predicted"/>
<evidence type="ECO:0000256" key="7">
    <source>
        <dbReference type="ARBA" id="ARBA00022840"/>
    </source>
</evidence>
<dbReference type="InterPro" id="IPR036097">
    <property type="entry name" value="HisK_dim/P_sf"/>
</dbReference>
<dbReference type="PANTHER" id="PTHR42878">
    <property type="entry name" value="TWO-COMPONENT HISTIDINE KINASE"/>
    <property type="match status" value="1"/>
</dbReference>
<dbReference type="GO" id="GO:0030295">
    <property type="term" value="F:protein kinase activator activity"/>
    <property type="evidence" value="ECO:0007669"/>
    <property type="project" value="TreeGrafter"/>
</dbReference>
<keyword evidence="8" id="KW-0902">Two-component regulatory system</keyword>
<dbReference type="SMART" id="SM00387">
    <property type="entry name" value="HATPase_c"/>
    <property type="match status" value="1"/>
</dbReference>
<dbReference type="CDD" id="cd00082">
    <property type="entry name" value="HisKA"/>
    <property type="match status" value="1"/>
</dbReference>
<dbReference type="AlphaFoldDB" id="A0A7L9WJI4"/>
<evidence type="ECO:0000256" key="6">
    <source>
        <dbReference type="ARBA" id="ARBA00022777"/>
    </source>
</evidence>
<evidence type="ECO:0000256" key="1">
    <source>
        <dbReference type="ARBA" id="ARBA00000085"/>
    </source>
</evidence>
<evidence type="ECO:0000259" key="9">
    <source>
        <dbReference type="PROSITE" id="PS50109"/>
    </source>
</evidence>
<dbReference type="InterPro" id="IPR050351">
    <property type="entry name" value="BphY/WalK/GraS-like"/>
</dbReference>
<protein>
    <recommendedName>
        <fullName evidence="2">histidine kinase</fullName>
        <ecNumber evidence="2">2.7.13.3</ecNumber>
    </recommendedName>
</protein>
<dbReference type="SUPFAM" id="SSF47384">
    <property type="entry name" value="Homodimeric domain of signal transducing histidine kinase"/>
    <property type="match status" value="1"/>
</dbReference>
<dbReference type="SMART" id="SM00065">
    <property type="entry name" value="GAF"/>
    <property type="match status" value="1"/>
</dbReference>
<dbReference type="PRINTS" id="PR00344">
    <property type="entry name" value="BCTRLSENSOR"/>
</dbReference>
<dbReference type="Pfam" id="PF02518">
    <property type="entry name" value="HATPase_c"/>
    <property type="match status" value="1"/>
</dbReference>
<dbReference type="Proteomes" id="UP000594118">
    <property type="component" value="Chromosome"/>
</dbReference>
<feature type="domain" description="Histidine kinase" evidence="9">
    <location>
        <begin position="182"/>
        <end position="393"/>
    </location>
</feature>
<dbReference type="InterPro" id="IPR003018">
    <property type="entry name" value="GAF"/>
</dbReference>
<dbReference type="PANTHER" id="PTHR42878:SF7">
    <property type="entry name" value="SENSOR HISTIDINE KINASE GLRK"/>
    <property type="match status" value="1"/>
</dbReference>
<dbReference type="InterPro" id="IPR036890">
    <property type="entry name" value="HATPase_C_sf"/>
</dbReference>
<keyword evidence="3" id="KW-0597">Phosphoprotein</keyword>
<keyword evidence="11" id="KW-1185">Reference proteome</keyword>
<evidence type="ECO:0000256" key="3">
    <source>
        <dbReference type="ARBA" id="ARBA00022553"/>
    </source>
</evidence>
<dbReference type="SUPFAM" id="SSF55874">
    <property type="entry name" value="ATPase domain of HSP90 chaperone/DNA topoisomerase II/histidine kinase"/>
    <property type="match status" value="1"/>
</dbReference>
<dbReference type="SUPFAM" id="SSF55781">
    <property type="entry name" value="GAF domain-like"/>
    <property type="match status" value="1"/>
</dbReference>
<dbReference type="KEGG" id="pshq:F3W81_04025"/>
<name>A0A7L9WJI4_9RHOB</name>
<keyword evidence="5" id="KW-0547">Nucleotide-binding</keyword>
<dbReference type="EMBL" id="CP045201">
    <property type="protein sequence ID" value="QOL80063.1"/>
    <property type="molecule type" value="Genomic_DNA"/>
</dbReference>
<dbReference type="Gene3D" id="1.10.287.130">
    <property type="match status" value="1"/>
</dbReference>
<dbReference type="SMART" id="SM00388">
    <property type="entry name" value="HisKA"/>
    <property type="match status" value="1"/>
</dbReference>
<dbReference type="InterPro" id="IPR003594">
    <property type="entry name" value="HATPase_dom"/>
</dbReference>
<dbReference type="PROSITE" id="PS50109">
    <property type="entry name" value="HIS_KIN"/>
    <property type="match status" value="1"/>
</dbReference>
<dbReference type="Pfam" id="PF01590">
    <property type="entry name" value="GAF"/>
    <property type="match status" value="1"/>
</dbReference>
<evidence type="ECO:0000313" key="11">
    <source>
        <dbReference type="Proteomes" id="UP000594118"/>
    </source>
</evidence>
<evidence type="ECO:0000256" key="2">
    <source>
        <dbReference type="ARBA" id="ARBA00012438"/>
    </source>
</evidence>
<organism evidence="10 11">
    <name type="scientific">Pseudooceanicola spongiae</name>
    <dbReference type="NCBI Taxonomy" id="2613965"/>
    <lineage>
        <taxon>Bacteria</taxon>
        <taxon>Pseudomonadati</taxon>
        <taxon>Pseudomonadota</taxon>
        <taxon>Alphaproteobacteria</taxon>
        <taxon>Rhodobacterales</taxon>
        <taxon>Paracoccaceae</taxon>
        <taxon>Pseudooceanicola</taxon>
    </lineage>
</organism>
<dbReference type="GO" id="GO:0005524">
    <property type="term" value="F:ATP binding"/>
    <property type="evidence" value="ECO:0007669"/>
    <property type="project" value="UniProtKB-KW"/>
</dbReference>
<dbReference type="EC" id="2.7.13.3" evidence="2"/>
<evidence type="ECO:0000256" key="4">
    <source>
        <dbReference type="ARBA" id="ARBA00022679"/>
    </source>
</evidence>
<dbReference type="RefSeq" id="WP_193082377.1">
    <property type="nucleotide sequence ID" value="NZ_CP045201.1"/>
</dbReference>
<keyword evidence="7" id="KW-0067">ATP-binding</keyword>
<keyword evidence="6" id="KW-0418">Kinase</keyword>
<dbReference type="Pfam" id="PF00512">
    <property type="entry name" value="HisKA"/>
    <property type="match status" value="1"/>
</dbReference>
<gene>
    <name evidence="10" type="ORF">F3W81_04025</name>
</gene>
<keyword evidence="4" id="KW-0808">Transferase</keyword>
<dbReference type="Gene3D" id="3.30.565.10">
    <property type="entry name" value="Histidine kinase-like ATPase, C-terminal domain"/>
    <property type="match status" value="1"/>
</dbReference>
<dbReference type="Gene3D" id="3.30.450.40">
    <property type="match status" value="1"/>
</dbReference>
<dbReference type="InterPro" id="IPR005467">
    <property type="entry name" value="His_kinase_dom"/>
</dbReference>
<evidence type="ECO:0000256" key="5">
    <source>
        <dbReference type="ARBA" id="ARBA00022741"/>
    </source>
</evidence>
<dbReference type="GO" id="GO:0000155">
    <property type="term" value="F:phosphorelay sensor kinase activity"/>
    <property type="evidence" value="ECO:0007669"/>
    <property type="project" value="InterPro"/>
</dbReference>
<evidence type="ECO:0000256" key="8">
    <source>
        <dbReference type="ARBA" id="ARBA00023012"/>
    </source>
</evidence>
<dbReference type="InterPro" id="IPR004358">
    <property type="entry name" value="Sig_transdc_His_kin-like_C"/>
</dbReference>
<dbReference type="GO" id="GO:0000156">
    <property type="term" value="F:phosphorelay response regulator activity"/>
    <property type="evidence" value="ECO:0007669"/>
    <property type="project" value="TreeGrafter"/>
</dbReference>
<dbReference type="InterPro" id="IPR003661">
    <property type="entry name" value="HisK_dim/P_dom"/>
</dbReference>
<sequence length="393" mass="43368">MTMQHDFQDDIDAIGRSKIVPTLLETVILATGMGFAAVARVTQSRWVTCRALDHISFGLTPGDELEVESTLCHEVRQYDREIVIDDVATDPIYVNHHCPARYGFRSYISVPIRRADGAFFGTLCAIDPAPRNLKEDRILSMFRLFAKMIGESLDAEEALSQSQVELTRERTIAGVQEQFIAILAHDLRNPISALTAGLRMIEKGDIDSRGLELVDLMRGSVNRMGLLIENLLDQARKRNGAGIVIERIQTDDLSKTLEQIIAELQAVAPDRKIEADIDLPVSVHCDSPRVSQLFSNLLANALTHGAQGAAIQVKARATEQSFTLSVANCGEKIADEMLPNLFKPFERGDVRPSREGLGLGLFIASEIARGHDGTLNVESTDDETVFTFQMPNV</sequence>
<comment type="catalytic activity">
    <reaction evidence="1">
        <text>ATP + protein L-histidine = ADP + protein N-phospho-L-histidine.</text>
        <dbReference type="EC" id="2.7.13.3"/>
    </reaction>
</comment>
<dbReference type="GO" id="GO:0007234">
    <property type="term" value="P:osmosensory signaling via phosphorelay pathway"/>
    <property type="evidence" value="ECO:0007669"/>
    <property type="project" value="TreeGrafter"/>
</dbReference>
<accession>A0A7L9WJI4</accession>
<evidence type="ECO:0000313" key="10">
    <source>
        <dbReference type="EMBL" id="QOL80063.1"/>
    </source>
</evidence>
<dbReference type="InterPro" id="IPR029016">
    <property type="entry name" value="GAF-like_dom_sf"/>
</dbReference>